<evidence type="ECO:0000256" key="6">
    <source>
        <dbReference type="SAM" id="Phobius"/>
    </source>
</evidence>
<feature type="compositionally biased region" description="Basic and acidic residues" evidence="5">
    <location>
        <begin position="88"/>
        <end position="119"/>
    </location>
</feature>
<keyword evidence="6" id="KW-1133">Transmembrane helix</keyword>
<accession>A0A915HN12</accession>
<protein>
    <recommendedName>
        <fullName evidence="3">beta-N-acetylhexosaminidase</fullName>
        <ecNumber evidence="3">3.2.1.52</ecNumber>
    </recommendedName>
</protein>
<sequence>MKIVRFRARTLLAAAAVSAVCLVLLIRTSNFLIDSDNNNNNNKNNNNENEQMRNVASGNDDLHLRKIPQEIMDKTLIRDQDRRLDMLKKNSGRKDVGSKIESRNKDNFYDKTGDAKVSGDNEQQQDSNNKKAFEFVEQKDGQIQSVGKSVDENNLAANFPVTSNSMKINENLVPNENYKNPMLPKQFDFDSNNNNLEVKNNQQQEKSFHHFAPSNVFVPNYLRPNAANDPAAAPKYPILTPDNKFIPSRRIVHLDLKGAAPKVDYFEKFFDLIANLGATGILIEYEDMFPYTGVLAPFRAGNAYSDADVRQILTWAAKYNLEVIPLIQTFGHLEWLLKHEKFAKYREVNRYAQVICLSNMDAVELVKNALDQVMQFHKDTSEFVHIGADEAFQVGMCNKCQDTIRLLQNSRDRLMIRHIANISLHVQKKYKKRVLMWHDMLVKMDDMQVIREYGMDKLVEPVIWAYAESLNDYLTPDTWYRFSSTFPYIWGASAFKGADGPSRYYSNVPHYLKNHISWNEQMSREYKHFKEFRGLILTGWQRFDHFAILCELLPVALHRFSIAGRTANIVVVQKNAPKSRSKTSGLWGTLINMWVTLIALQFIYIIVRSK</sequence>
<comment type="catalytic activity">
    <reaction evidence="1">
        <text>Hydrolysis of terminal non-reducing N-acetyl-D-hexosamine residues in N-acetyl-beta-D-hexosaminides.</text>
        <dbReference type="EC" id="3.2.1.52"/>
    </reaction>
</comment>
<proteinExistence type="inferred from homology"/>
<evidence type="ECO:0000313" key="9">
    <source>
        <dbReference type="WBParaSite" id="nRc.2.0.1.t02896-RA"/>
    </source>
</evidence>
<dbReference type="Gene3D" id="3.20.20.80">
    <property type="entry name" value="Glycosidases"/>
    <property type="match status" value="1"/>
</dbReference>
<keyword evidence="6" id="KW-0812">Transmembrane</keyword>
<dbReference type="CDD" id="cd06565">
    <property type="entry name" value="GH20_GcnA-like"/>
    <property type="match status" value="1"/>
</dbReference>
<reference evidence="9" key="1">
    <citation type="submission" date="2022-11" db="UniProtKB">
        <authorList>
            <consortium name="WormBaseParasite"/>
        </authorList>
    </citation>
    <scope>IDENTIFICATION</scope>
</reference>
<evidence type="ECO:0000256" key="5">
    <source>
        <dbReference type="SAM" id="MobiDB-lite"/>
    </source>
</evidence>
<dbReference type="InterPro" id="IPR015883">
    <property type="entry name" value="Glyco_hydro_20_cat"/>
</dbReference>
<dbReference type="Proteomes" id="UP000887565">
    <property type="component" value="Unplaced"/>
</dbReference>
<evidence type="ECO:0000313" key="8">
    <source>
        <dbReference type="Proteomes" id="UP000887565"/>
    </source>
</evidence>
<organism evidence="8 9">
    <name type="scientific">Romanomermis culicivorax</name>
    <name type="common">Nematode worm</name>
    <dbReference type="NCBI Taxonomy" id="13658"/>
    <lineage>
        <taxon>Eukaryota</taxon>
        <taxon>Metazoa</taxon>
        <taxon>Ecdysozoa</taxon>
        <taxon>Nematoda</taxon>
        <taxon>Enoplea</taxon>
        <taxon>Dorylaimia</taxon>
        <taxon>Mermithida</taxon>
        <taxon>Mermithoidea</taxon>
        <taxon>Mermithidae</taxon>
        <taxon>Romanomermis</taxon>
    </lineage>
</organism>
<dbReference type="InterPro" id="IPR038901">
    <property type="entry name" value="HEXDC-like"/>
</dbReference>
<evidence type="ECO:0000256" key="2">
    <source>
        <dbReference type="ARBA" id="ARBA00006285"/>
    </source>
</evidence>
<dbReference type="WBParaSite" id="nRc.2.0.1.t02896-RA">
    <property type="protein sequence ID" value="nRc.2.0.1.t02896-RA"/>
    <property type="gene ID" value="nRc.2.0.1.g02896"/>
</dbReference>
<feature type="region of interest" description="Disordered" evidence="5">
    <location>
        <begin position="88"/>
        <end position="129"/>
    </location>
</feature>
<dbReference type="PANTHER" id="PTHR21040">
    <property type="entry name" value="BCDNA.GH04120"/>
    <property type="match status" value="1"/>
</dbReference>
<feature type="compositionally biased region" description="Low complexity" evidence="5">
    <location>
        <begin position="37"/>
        <end position="49"/>
    </location>
</feature>
<keyword evidence="6" id="KW-0472">Membrane</keyword>
<name>A0A915HN12_ROMCU</name>
<feature type="transmembrane region" description="Helical" evidence="6">
    <location>
        <begin position="585"/>
        <end position="607"/>
    </location>
</feature>
<evidence type="ECO:0000256" key="1">
    <source>
        <dbReference type="ARBA" id="ARBA00001231"/>
    </source>
</evidence>
<feature type="domain" description="Glycoside hydrolase family 20 catalytic" evidence="7">
    <location>
        <begin position="301"/>
        <end position="445"/>
    </location>
</feature>
<feature type="region of interest" description="Disordered" evidence="5">
    <location>
        <begin position="34"/>
        <end position="53"/>
    </location>
</feature>
<dbReference type="GO" id="GO:0005975">
    <property type="term" value="P:carbohydrate metabolic process"/>
    <property type="evidence" value="ECO:0007669"/>
    <property type="project" value="InterPro"/>
</dbReference>
<dbReference type="PANTHER" id="PTHR21040:SF8">
    <property type="entry name" value="BCDNA.GH04120"/>
    <property type="match status" value="1"/>
</dbReference>
<comment type="similarity">
    <text evidence="2">Belongs to the glycosyl hydrolase 20 family.</text>
</comment>
<keyword evidence="8" id="KW-1185">Reference proteome</keyword>
<dbReference type="AlphaFoldDB" id="A0A915HN12"/>
<evidence type="ECO:0000256" key="3">
    <source>
        <dbReference type="ARBA" id="ARBA00012663"/>
    </source>
</evidence>
<evidence type="ECO:0000256" key="4">
    <source>
        <dbReference type="ARBA" id="ARBA00022801"/>
    </source>
</evidence>
<dbReference type="GO" id="GO:0004563">
    <property type="term" value="F:beta-N-acetylhexosaminidase activity"/>
    <property type="evidence" value="ECO:0007669"/>
    <property type="project" value="UniProtKB-EC"/>
</dbReference>
<dbReference type="Pfam" id="PF00728">
    <property type="entry name" value="Glyco_hydro_20"/>
    <property type="match status" value="1"/>
</dbReference>
<dbReference type="InterPro" id="IPR017853">
    <property type="entry name" value="GH"/>
</dbReference>
<dbReference type="EC" id="3.2.1.52" evidence="3"/>
<evidence type="ECO:0000259" key="7">
    <source>
        <dbReference type="Pfam" id="PF00728"/>
    </source>
</evidence>
<dbReference type="SUPFAM" id="SSF51445">
    <property type="entry name" value="(Trans)glycosidases"/>
    <property type="match status" value="1"/>
</dbReference>
<keyword evidence="4" id="KW-0378">Hydrolase</keyword>